<dbReference type="Gene3D" id="3.10.400.10">
    <property type="entry name" value="Sulfate adenylyltransferase"/>
    <property type="match status" value="1"/>
</dbReference>
<gene>
    <name evidence="2" type="ORF">CFH80_01905</name>
</gene>
<dbReference type="Proteomes" id="UP000231638">
    <property type="component" value="Unassembled WGS sequence"/>
</dbReference>
<accession>A0A2D3WFG3</accession>
<dbReference type="PANTHER" id="PTHR43509:SF1">
    <property type="entry name" value="SULFATE ADENYLYLTRANSFERASE"/>
    <property type="match status" value="1"/>
</dbReference>
<keyword evidence="2" id="KW-0808">Transferase</keyword>
<dbReference type="InterPro" id="IPR015947">
    <property type="entry name" value="PUA-like_sf"/>
</dbReference>
<evidence type="ECO:0000259" key="1">
    <source>
        <dbReference type="Pfam" id="PF14306"/>
    </source>
</evidence>
<proteinExistence type="predicted"/>
<evidence type="ECO:0000313" key="3">
    <source>
        <dbReference type="Proteomes" id="UP000231638"/>
    </source>
</evidence>
<dbReference type="PANTHER" id="PTHR43509">
    <property type="match status" value="1"/>
</dbReference>
<dbReference type="AlphaFoldDB" id="A0A2D3WFG3"/>
<comment type="caution">
    <text evidence="2">The sequence shown here is derived from an EMBL/GenBank/DDBJ whole genome shotgun (WGS) entry which is preliminary data.</text>
</comment>
<dbReference type="GO" id="GO:0016779">
    <property type="term" value="F:nucleotidyltransferase activity"/>
    <property type="evidence" value="ECO:0007669"/>
    <property type="project" value="UniProtKB-KW"/>
</dbReference>
<keyword evidence="2" id="KW-0548">Nucleotidyltransferase</keyword>
<name>A0A2D3WFG3_9BACT</name>
<dbReference type="EMBL" id="DLUG01000056">
    <property type="protein sequence ID" value="DAB37006.1"/>
    <property type="molecule type" value="Genomic_DNA"/>
</dbReference>
<evidence type="ECO:0000313" key="2">
    <source>
        <dbReference type="EMBL" id="DAB37006.1"/>
    </source>
</evidence>
<dbReference type="Pfam" id="PF14306">
    <property type="entry name" value="PUA_2"/>
    <property type="match status" value="1"/>
</dbReference>
<reference evidence="2 3" key="1">
    <citation type="journal article" date="2017" name="Front. Microbiol.">
        <title>Comparative Genomic Analysis of the Class Epsilonproteobacteria and Proposed Reclassification to Epsilonbacteraeota (phyl. nov.).</title>
        <authorList>
            <person name="Waite D.W."/>
            <person name="Vanwonterghem I."/>
            <person name="Rinke C."/>
            <person name="Parks D.H."/>
            <person name="Zhang Y."/>
            <person name="Takai K."/>
            <person name="Sievert S.M."/>
            <person name="Simon J."/>
            <person name="Campbell B.J."/>
            <person name="Hanson T.E."/>
            <person name="Woyke T."/>
            <person name="Klotz M.G."/>
            <person name="Hugenholtz P."/>
        </authorList>
    </citation>
    <scope>NUCLEOTIDE SEQUENCE [LARGE SCALE GENOMIC DNA]</scope>
    <source>
        <strain evidence="2">UBA11420</strain>
    </source>
</reference>
<feature type="domain" description="ATP-sulfurylase PUA-like" evidence="1">
    <location>
        <begin position="6"/>
        <end position="139"/>
    </location>
</feature>
<protein>
    <submittedName>
        <fullName evidence="2">Sulfate adenylyltransferase</fullName>
    </submittedName>
</protein>
<organism evidence="2 3">
    <name type="scientific">Sulfurospirillum cavolei</name>
    <dbReference type="NCBI Taxonomy" id="366522"/>
    <lineage>
        <taxon>Bacteria</taxon>
        <taxon>Pseudomonadati</taxon>
        <taxon>Campylobacterota</taxon>
        <taxon>Epsilonproteobacteria</taxon>
        <taxon>Campylobacterales</taxon>
        <taxon>Sulfurospirillaceae</taxon>
        <taxon>Sulfurospirillum</taxon>
    </lineage>
</organism>
<sequence>MESTRKNNRQLFLDKEFIATLALAKEGILHPVDKLMNKAEYEEVAQSGYYKGKPFPFPFIIAPAGEKNREILTTAYKGEPLDFIVDGKIKGTIIVDEVFEVDKKRRIEQIFGTYDVSNPETLTFLKRLGDVAVCGEYELVFDD</sequence>
<dbReference type="SUPFAM" id="SSF88697">
    <property type="entry name" value="PUA domain-like"/>
    <property type="match status" value="1"/>
</dbReference>
<feature type="non-terminal residue" evidence="2">
    <location>
        <position position="143"/>
    </location>
</feature>
<dbReference type="InterPro" id="IPR025980">
    <property type="entry name" value="ATP-Sase_PUA-like_dom"/>
</dbReference>